<dbReference type="EMBL" id="JACHLK010000001">
    <property type="protein sequence ID" value="MBB6557440.1"/>
    <property type="molecule type" value="Genomic_DNA"/>
</dbReference>
<evidence type="ECO:0000313" key="2">
    <source>
        <dbReference type="EMBL" id="MBB6557440.1"/>
    </source>
</evidence>
<evidence type="ECO:0000313" key="3">
    <source>
        <dbReference type="Proteomes" id="UP000575083"/>
    </source>
</evidence>
<organism evidence="2 3">
    <name type="scientific">Acidovorax soli</name>
    <dbReference type="NCBI Taxonomy" id="592050"/>
    <lineage>
        <taxon>Bacteria</taxon>
        <taxon>Pseudomonadati</taxon>
        <taxon>Pseudomonadota</taxon>
        <taxon>Betaproteobacteria</taxon>
        <taxon>Burkholderiales</taxon>
        <taxon>Comamonadaceae</taxon>
        <taxon>Acidovorax</taxon>
    </lineage>
</organism>
<comment type="caution">
    <text evidence="2">The sequence shown here is derived from an EMBL/GenBank/DDBJ whole genome shotgun (WGS) entry which is preliminary data.</text>
</comment>
<name>A0A7X0P8W8_9BURK</name>
<dbReference type="Pfam" id="PF07484">
    <property type="entry name" value="Collar"/>
    <property type="match status" value="1"/>
</dbReference>
<dbReference type="InterPro" id="IPR011083">
    <property type="entry name" value="Phage_tail_collar_dom"/>
</dbReference>
<sequence>MTTPFLGEITLCAFPFAPRGWAFCSGQMLPISQNTALFSLLGTTYGGNGQTTFALPDLRGRRPMGMGTSTLGSSYQQGQQAGVETVTLTLAQIPSHTHALNAVSGVGTSSSPQNAHLAASAVDSPYTDATAAGINTQLLAPAGGTQPHNNLPPFLVMNFVIALQGVFPSRN</sequence>
<dbReference type="InterPro" id="IPR037053">
    <property type="entry name" value="Phage_tail_collar_dom_sf"/>
</dbReference>
<reference evidence="2 3" key="1">
    <citation type="submission" date="2020-08" db="EMBL/GenBank/DDBJ databases">
        <title>Functional genomics of gut bacteria from endangered species of beetles.</title>
        <authorList>
            <person name="Carlos-Shanley C."/>
        </authorList>
    </citation>
    <scope>NUCLEOTIDE SEQUENCE [LARGE SCALE GENOMIC DNA]</scope>
    <source>
        <strain evidence="2 3">S00198</strain>
    </source>
</reference>
<dbReference type="AlphaFoldDB" id="A0A7X0P8W8"/>
<dbReference type="Gene3D" id="3.90.1340.10">
    <property type="entry name" value="Phage tail collar domain"/>
    <property type="match status" value="1"/>
</dbReference>
<proteinExistence type="predicted"/>
<keyword evidence="3" id="KW-1185">Reference proteome</keyword>
<gene>
    <name evidence="2" type="ORF">HNP48_000104</name>
</gene>
<feature type="domain" description="Phage tail collar" evidence="1">
    <location>
        <begin position="7"/>
        <end position="62"/>
    </location>
</feature>
<evidence type="ECO:0000259" key="1">
    <source>
        <dbReference type="Pfam" id="PF07484"/>
    </source>
</evidence>
<accession>A0A7X0P8W8</accession>
<protein>
    <submittedName>
        <fullName evidence="2">Microcystin-dependent protein</fullName>
    </submittedName>
</protein>
<dbReference type="Proteomes" id="UP000575083">
    <property type="component" value="Unassembled WGS sequence"/>
</dbReference>
<dbReference type="RefSeq" id="WP_184854902.1">
    <property type="nucleotide sequence ID" value="NZ_JACHLK010000001.1"/>
</dbReference>
<dbReference type="SUPFAM" id="SSF88874">
    <property type="entry name" value="Receptor-binding domain of short tail fibre protein gp12"/>
    <property type="match status" value="1"/>
</dbReference>